<proteinExistence type="predicted"/>
<evidence type="ECO:0000313" key="2">
    <source>
        <dbReference type="EMBL" id="GHF62311.1"/>
    </source>
</evidence>
<evidence type="ECO:0000256" key="1">
    <source>
        <dbReference type="SAM" id="SignalP"/>
    </source>
</evidence>
<protein>
    <recommendedName>
        <fullName evidence="4">Glycosyl hydrolase</fullName>
    </recommendedName>
</protein>
<dbReference type="InterPro" id="IPR017853">
    <property type="entry name" value="GH"/>
</dbReference>
<dbReference type="SUPFAM" id="SSF51445">
    <property type="entry name" value="(Trans)glycosidases"/>
    <property type="match status" value="1"/>
</dbReference>
<dbReference type="PANTHER" id="PTHR42976:SF1">
    <property type="entry name" value="GH18 DOMAIN-CONTAINING PROTEIN-RELATED"/>
    <property type="match status" value="1"/>
</dbReference>
<sequence>MLLAALLLVTACSGSNSKQGTTFAPYVDVTGTHPALDEVAASTGQKDFVLAFVLASGTTCTPTWGGTKALTDPELLQQIKAASGNVTVATGGANGTYLENACTDATALKAAYESTLDTLGTNSLDLDIEQDIPVNTVVQALKQLQDERGTKIMLTLKVESSGLTDSGVQLLQAAQAADLDVTVNAMLMNFATTGDWATSLVQSLDTVTAQIRRVWTDLDDEGAHRMLGATLMIGQNDTGEVTTTSVAQTVLDAVADRDLAFAGFWSLNRDNGDCAGTTTTSGTCSGVSQTAYEFTSLFQKIA</sequence>
<evidence type="ECO:0000313" key="3">
    <source>
        <dbReference type="Proteomes" id="UP000658656"/>
    </source>
</evidence>
<dbReference type="Gene3D" id="3.20.20.80">
    <property type="entry name" value="Glycosidases"/>
    <property type="match status" value="1"/>
</dbReference>
<dbReference type="AlphaFoldDB" id="A0A8H9M653"/>
<organism evidence="2 3">
    <name type="scientific">Amycolatopsis bartoniae</name>
    <dbReference type="NCBI Taxonomy" id="941986"/>
    <lineage>
        <taxon>Bacteria</taxon>
        <taxon>Bacillati</taxon>
        <taxon>Actinomycetota</taxon>
        <taxon>Actinomycetes</taxon>
        <taxon>Pseudonocardiales</taxon>
        <taxon>Pseudonocardiaceae</taxon>
        <taxon>Amycolatopsis</taxon>
    </lineage>
</organism>
<reference evidence="2" key="1">
    <citation type="journal article" date="2014" name="Int. J. Syst. Evol. Microbiol.">
        <title>Complete genome sequence of Corynebacterium casei LMG S-19264T (=DSM 44701T), isolated from a smear-ripened cheese.</title>
        <authorList>
            <consortium name="US DOE Joint Genome Institute (JGI-PGF)"/>
            <person name="Walter F."/>
            <person name="Albersmeier A."/>
            <person name="Kalinowski J."/>
            <person name="Ruckert C."/>
        </authorList>
    </citation>
    <scope>NUCLEOTIDE SEQUENCE</scope>
    <source>
        <strain evidence="2">CGMCC 4.7679</strain>
    </source>
</reference>
<dbReference type="PANTHER" id="PTHR42976">
    <property type="entry name" value="BIFUNCTIONAL CHITINASE/LYSOZYME-RELATED"/>
    <property type="match status" value="1"/>
</dbReference>
<feature type="signal peptide" evidence="1">
    <location>
        <begin position="1"/>
        <end position="17"/>
    </location>
</feature>
<dbReference type="InterPro" id="IPR052750">
    <property type="entry name" value="GH18_Chitinase"/>
</dbReference>
<dbReference type="Proteomes" id="UP000658656">
    <property type="component" value="Unassembled WGS sequence"/>
</dbReference>
<comment type="caution">
    <text evidence="2">The sequence shown here is derived from an EMBL/GenBank/DDBJ whole genome shotgun (WGS) entry which is preliminary data.</text>
</comment>
<dbReference type="EMBL" id="BNAV01000005">
    <property type="protein sequence ID" value="GHF62311.1"/>
    <property type="molecule type" value="Genomic_DNA"/>
</dbReference>
<gene>
    <name evidence="2" type="ORF">GCM10017566_39800</name>
</gene>
<accession>A0A8H9M653</accession>
<evidence type="ECO:0008006" key="4">
    <source>
        <dbReference type="Google" id="ProtNLM"/>
    </source>
</evidence>
<reference evidence="2" key="2">
    <citation type="submission" date="2020-09" db="EMBL/GenBank/DDBJ databases">
        <authorList>
            <person name="Sun Q."/>
            <person name="Zhou Y."/>
        </authorList>
    </citation>
    <scope>NUCLEOTIDE SEQUENCE</scope>
    <source>
        <strain evidence="2">CGMCC 4.7679</strain>
    </source>
</reference>
<keyword evidence="3" id="KW-1185">Reference proteome</keyword>
<name>A0A8H9M653_9PSEU</name>
<keyword evidence="1" id="KW-0732">Signal</keyword>
<feature type="chain" id="PRO_5034239951" description="Glycosyl hydrolase" evidence="1">
    <location>
        <begin position="18"/>
        <end position="302"/>
    </location>
</feature>